<dbReference type="PaxDb" id="6239-C06A6.2b"/>
<dbReference type="IntAct" id="H2KYH8">
    <property type="interactions" value="4"/>
</dbReference>
<feature type="region of interest" description="Disordered" evidence="1">
    <location>
        <begin position="580"/>
        <end position="605"/>
    </location>
</feature>
<dbReference type="GO" id="GO:0005667">
    <property type="term" value="C:transcription regulator complex"/>
    <property type="evidence" value="ECO:0000318"/>
    <property type="project" value="GO_Central"/>
</dbReference>
<dbReference type="InterPro" id="IPR039353">
    <property type="entry name" value="TF_Adf1"/>
</dbReference>
<dbReference type="InParanoid" id="H2KYH8"/>
<dbReference type="EMBL" id="BX284604">
    <property type="protein sequence ID" value="CCD63303.2"/>
    <property type="molecule type" value="Genomic_DNA"/>
</dbReference>
<dbReference type="GO" id="GO:0005634">
    <property type="term" value="C:nucleus"/>
    <property type="evidence" value="ECO:0000318"/>
    <property type="project" value="GO_Central"/>
</dbReference>
<evidence type="ECO:0007829" key="6">
    <source>
        <dbReference type="PeptideAtlas" id="H2KYH8"/>
    </source>
</evidence>
<dbReference type="MINT" id="H2KYH8"/>
<accession>H2KYH8</accession>
<feature type="region of interest" description="Disordered" evidence="1">
    <location>
        <begin position="370"/>
        <end position="389"/>
    </location>
</feature>
<dbReference type="eggNOG" id="ENOG502TGX0">
    <property type="taxonomic scope" value="Eukaryota"/>
</dbReference>
<dbReference type="PROSITE" id="PS51029">
    <property type="entry name" value="MADF"/>
    <property type="match status" value="1"/>
</dbReference>
<evidence type="ECO:0000313" key="3">
    <source>
        <dbReference type="EMBL" id="CCD63303.2"/>
    </source>
</evidence>
<dbReference type="GO" id="GO:0006357">
    <property type="term" value="P:regulation of transcription by RNA polymerase II"/>
    <property type="evidence" value="ECO:0000318"/>
    <property type="project" value="GO_Central"/>
</dbReference>
<feature type="compositionally biased region" description="Polar residues" evidence="1">
    <location>
        <begin position="372"/>
        <end position="389"/>
    </location>
</feature>
<keyword evidence="4" id="KW-1185">Reference proteome</keyword>
<dbReference type="PANTHER" id="PTHR12243:SF67">
    <property type="entry name" value="COREPRESSOR OF PANGOLIN, ISOFORM A-RELATED"/>
    <property type="match status" value="1"/>
</dbReference>
<keyword evidence="6" id="KW-1267">Proteomics identification</keyword>
<organism evidence="3 4">
    <name type="scientific">Caenorhabditis elegans</name>
    <dbReference type="NCBI Taxonomy" id="6239"/>
    <lineage>
        <taxon>Eukaryota</taxon>
        <taxon>Metazoa</taxon>
        <taxon>Ecdysozoa</taxon>
        <taxon>Nematoda</taxon>
        <taxon>Chromadorea</taxon>
        <taxon>Rhabditida</taxon>
        <taxon>Rhabditina</taxon>
        <taxon>Rhabditomorpha</taxon>
        <taxon>Rhabditoidea</taxon>
        <taxon>Rhabditidae</taxon>
        <taxon>Peloderinae</taxon>
        <taxon>Caenorhabditis</taxon>
    </lineage>
</organism>
<dbReference type="SMR" id="H2KYH8"/>
<proteinExistence type="evidence at protein level"/>
<dbReference type="CTD" id="177573"/>
<evidence type="ECO:0000313" key="4">
    <source>
        <dbReference type="Proteomes" id="UP000001940"/>
    </source>
</evidence>
<dbReference type="Proteomes" id="UP000001940">
    <property type="component" value="Chromosome IV"/>
</dbReference>
<dbReference type="PANTHER" id="PTHR12243">
    <property type="entry name" value="MADF DOMAIN TRANSCRIPTION FACTOR"/>
    <property type="match status" value="1"/>
</dbReference>
<protein>
    <submittedName>
        <fullName evidence="3">MADF domain-containing protein</fullName>
    </submittedName>
</protein>
<evidence type="ECO:0000313" key="5">
    <source>
        <dbReference type="WormBase" id="C06A6.2b"/>
    </source>
</evidence>
<dbReference type="AGR" id="WB:WBGene00015507"/>
<dbReference type="PeptideAtlas" id="H2KYH8"/>
<dbReference type="STRING" id="6239.C06A6.2b.1"/>
<feature type="region of interest" description="Disordered" evidence="1">
    <location>
        <begin position="450"/>
        <end position="473"/>
    </location>
</feature>
<evidence type="ECO:0000256" key="1">
    <source>
        <dbReference type="SAM" id="MobiDB-lite"/>
    </source>
</evidence>
<feature type="compositionally biased region" description="Low complexity" evidence="1">
    <location>
        <begin position="580"/>
        <end position="598"/>
    </location>
</feature>
<reference evidence="3 4" key="1">
    <citation type="journal article" date="1998" name="Science">
        <title>Genome sequence of the nematode C. elegans: a platform for investigating biology.</title>
        <authorList>
            <consortium name="The C. elegans sequencing consortium"/>
            <person name="Sulson J.E."/>
            <person name="Waterston R."/>
        </authorList>
    </citation>
    <scope>NUCLEOTIDE SEQUENCE [LARGE SCALE GENOMIC DNA]</scope>
    <source>
        <strain evidence="3 4">Bristol N2</strain>
    </source>
</reference>
<dbReference type="Bgee" id="WBGene00015507">
    <property type="expression patterns" value="Expressed in embryo and 4 other cell types or tissues"/>
</dbReference>
<dbReference type="GeneID" id="177573"/>
<dbReference type="OrthoDB" id="5854136at2759"/>
<dbReference type="InterPro" id="IPR006578">
    <property type="entry name" value="MADF-dom"/>
</dbReference>
<dbReference type="FunCoup" id="H2KYH8">
    <property type="interactions" value="1459"/>
</dbReference>
<dbReference type="ExpressionAtlas" id="H2KYH8">
    <property type="expression patterns" value="baseline and differential"/>
</dbReference>
<dbReference type="RefSeq" id="NP_741449.2">
    <property type="nucleotide sequence ID" value="NM_171386.7"/>
</dbReference>
<dbReference type="AlphaFoldDB" id="H2KYH8"/>
<feature type="domain" description="MADF" evidence="2">
    <location>
        <begin position="249"/>
        <end position="343"/>
    </location>
</feature>
<gene>
    <name evidence="3 5" type="ORF">C06A6.2</name>
    <name evidence="3" type="ORF">CELE_C06A6.2</name>
</gene>
<dbReference type="OMA" id="IWAVIEK"/>
<name>H2KYH8_CAEEL</name>
<sequence>MFRQLSELYISTLKEAKERSPPNFDDTPRGLLLALIKDRPTIWNSSARLTKDDVLASFQQCSAILSNMDPGYSIWAVIEKWCWVVESYVRCSVTAPPSEWRYNNTLDYLKQFATTSYPYLGCLSKKRRNELTKLYNDPEINVVMQKTEEIEFPVGIFRDEMLYLSGEDHLMQYDLELRTVGQVVNAKRRGRPSKVDKRSPVDNFYNLTPQSAQFQKLLESNMSSAFSIAFAESELIPDDLGFSPAMYMALIDMIQDKPELWQSNHPQKDNLQAQEQLFEDFGKQLIIKFRDTADISVLEKLTGPYVHLVWERLLEKFKEEDSLETVSKWKYYQPLLFLSTRLMPAFLPENFIKTEEPSSSAGLSARLAIASPSGSSQSEDSRMAASSPSTAFIGMPTTINGNKSIQTVLDNLIAARSKKEDHAASTTSVLQAPNYSELKQMLEKNNILKVDNENGPPLKRVKQEIESPPGSSRMIVYNDTRKTTNAPISTWVPPREDLTAKVKDETVQSVPQRKAQATAVIKSGFPLEKHLKKMIQQAVPSMIPVTSSSIPQRNGILGLNSMILPPSAIQQALLKKMDVPTTTPSMSSTSSSQAQSSMNGVINGNNTEVEDKWTLLGRMIAMMAREIETRDPMSACELTRDLQQVIFQYNMKTLRPKENNSSSSSQ</sequence>
<dbReference type="WormBase" id="C06A6.2b">
    <property type="protein sequence ID" value="CE48311"/>
    <property type="gene ID" value="WBGene00015507"/>
</dbReference>
<evidence type="ECO:0000259" key="2">
    <source>
        <dbReference type="PROSITE" id="PS51029"/>
    </source>
</evidence>